<dbReference type="GeneID" id="25981818"/>
<feature type="compositionally biased region" description="Low complexity" evidence="1">
    <location>
        <begin position="173"/>
        <end position="186"/>
    </location>
</feature>
<accession>F0XKZ2</accession>
<evidence type="ECO:0000313" key="3">
    <source>
        <dbReference type="EMBL" id="EFX01724.1"/>
    </source>
</evidence>
<feature type="domain" description="Mso1 N-terminal" evidence="2">
    <location>
        <begin position="19"/>
        <end position="56"/>
    </location>
</feature>
<evidence type="ECO:0000256" key="1">
    <source>
        <dbReference type="SAM" id="MobiDB-lite"/>
    </source>
</evidence>
<feature type="region of interest" description="Disordered" evidence="1">
    <location>
        <begin position="53"/>
        <end position="244"/>
    </location>
</feature>
<name>F0XKZ2_GROCL</name>
<evidence type="ECO:0000313" key="4">
    <source>
        <dbReference type="Proteomes" id="UP000007796"/>
    </source>
</evidence>
<evidence type="ECO:0000259" key="2">
    <source>
        <dbReference type="Pfam" id="PF14475"/>
    </source>
</evidence>
<dbReference type="InParanoid" id="F0XKZ2"/>
<dbReference type="RefSeq" id="XP_014171206.1">
    <property type="nucleotide sequence ID" value="XM_014315731.1"/>
</dbReference>
<organism evidence="4">
    <name type="scientific">Grosmannia clavigera (strain kw1407 / UAMH 11150)</name>
    <name type="common">Blue stain fungus</name>
    <name type="synonym">Graphiocladiella clavigera</name>
    <dbReference type="NCBI Taxonomy" id="655863"/>
    <lineage>
        <taxon>Eukaryota</taxon>
        <taxon>Fungi</taxon>
        <taxon>Dikarya</taxon>
        <taxon>Ascomycota</taxon>
        <taxon>Pezizomycotina</taxon>
        <taxon>Sordariomycetes</taxon>
        <taxon>Sordariomycetidae</taxon>
        <taxon>Ophiostomatales</taxon>
        <taxon>Ophiostomataceae</taxon>
        <taxon>Leptographium</taxon>
    </lineage>
</organism>
<feature type="compositionally biased region" description="Polar residues" evidence="1">
    <location>
        <begin position="101"/>
        <end position="118"/>
    </location>
</feature>
<protein>
    <submittedName>
        <fullName evidence="3">Major facilitator superfamily transporter sugar</fullName>
    </submittedName>
</protein>
<dbReference type="eggNOG" id="ENOG502S4EA">
    <property type="taxonomic scope" value="Eukaryota"/>
</dbReference>
<dbReference type="HOGENOM" id="CLU_061436_1_0_1"/>
<feature type="compositionally biased region" description="Pro residues" evidence="1">
    <location>
        <begin position="55"/>
        <end position="75"/>
    </location>
</feature>
<dbReference type="Proteomes" id="UP000007796">
    <property type="component" value="Unassembled WGS sequence"/>
</dbReference>
<dbReference type="InterPro" id="IPR028095">
    <property type="entry name" value="Mso1_N_dom"/>
</dbReference>
<gene>
    <name evidence="3" type="ORF">CMQ_8190</name>
</gene>
<proteinExistence type="predicted"/>
<reference evidence="3 4" key="1">
    <citation type="journal article" date="2011" name="Proc. Natl. Acad. Sci. U.S.A.">
        <title>Genome and transcriptome analyses of the mountain pine beetle-fungal symbiont Grosmannia clavigera, a lodgepole pine pathogen.</title>
        <authorList>
            <person name="DiGuistini S."/>
            <person name="Wang Y."/>
            <person name="Liao N.Y."/>
            <person name="Taylor G."/>
            <person name="Tanguay P."/>
            <person name="Feau N."/>
            <person name="Henrissat B."/>
            <person name="Chan S.K."/>
            <person name="Hesse-Orce U."/>
            <person name="Alamouti S.M."/>
            <person name="Tsui C.K.M."/>
            <person name="Docking R.T."/>
            <person name="Levasseur A."/>
            <person name="Haridas S."/>
            <person name="Robertson G."/>
            <person name="Birol I."/>
            <person name="Holt R.A."/>
            <person name="Marra M.A."/>
            <person name="Hamelin R.C."/>
            <person name="Hirst M."/>
            <person name="Jones S.J.M."/>
            <person name="Bohlmann J."/>
            <person name="Breuil C."/>
        </authorList>
    </citation>
    <scope>NUCLEOTIDE SEQUENCE [LARGE SCALE GENOMIC DNA]</scope>
    <source>
        <strain evidence="4">kw1407 / UAMH 11150</strain>
    </source>
</reference>
<dbReference type="EMBL" id="GL629788">
    <property type="protein sequence ID" value="EFX01724.1"/>
    <property type="molecule type" value="Genomic_DNA"/>
</dbReference>
<feature type="compositionally biased region" description="Polar residues" evidence="1">
    <location>
        <begin position="131"/>
        <end position="159"/>
    </location>
</feature>
<dbReference type="OrthoDB" id="2683368at2759"/>
<keyword evidence="4" id="KW-1185">Reference proteome</keyword>
<sequence>MSSWYSNILTTTTSRISNLRSLLGGEADGDTEDDTHVCRVLRAYYIETARSFPQWLPPDPKAPPPVVATPPPGYGQPPIGSRYGAGLAANGSTPAGGLSSLWDNNNNGSASAPPTASLRQPRLSPAAGQDHSLNSRPLPSQRLGSYQSTQSAPANTGSAQGKLRNLFGGGAGASPASSRTNSPAPMQGGGGLGGPPSHGQNARYNAAGSAGGNAPWASNDHQVGQPGGRRRPVGTGLPSGPRMR</sequence>
<feature type="compositionally biased region" description="Gly residues" evidence="1">
    <location>
        <begin position="187"/>
        <end position="196"/>
    </location>
</feature>
<dbReference type="Pfam" id="PF14475">
    <property type="entry name" value="Mso1_Sec1_bdg"/>
    <property type="match status" value="1"/>
</dbReference>
<dbReference type="AlphaFoldDB" id="F0XKZ2"/>